<dbReference type="Gene3D" id="2.160.20.10">
    <property type="entry name" value="Single-stranded right-handed beta-helix, Pectin lyase-like"/>
    <property type="match status" value="1"/>
</dbReference>
<evidence type="ECO:0008006" key="3">
    <source>
        <dbReference type="Google" id="ProtNLM"/>
    </source>
</evidence>
<dbReference type="RefSeq" id="WP_136464163.1">
    <property type="nucleotide sequence ID" value="NZ_SRKY01000004.1"/>
</dbReference>
<dbReference type="EMBL" id="SRKY01000004">
    <property type="protein sequence ID" value="THH35431.1"/>
    <property type="molecule type" value="Genomic_DNA"/>
</dbReference>
<keyword evidence="2" id="KW-1185">Reference proteome</keyword>
<evidence type="ECO:0000313" key="2">
    <source>
        <dbReference type="Proteomes" id="UP000306602"/>
    </source>
</evidence>
<gene>
    <name evidence="1" type="ORF">E4Z66_16610</name>
</gene>
<dbReference type="Proteomes" id="UP000306602">
    <property type="component" value="Unassembled WGS sequence"/>
</dbReference>
<dbReference type="OrthoDB" id="7876859at2"/>
<evidence type="ECO:0000313" key="1">
    <source>
        <dbReference type="EMBL" id="THH35431.1"/>
    </source>
</evidence>
<organism evidence="1 2">
    <name type="scientific">Aliishimia ponticola</name>
    <dbReference type="NCBI Taxonomy" id="2499833"/>
    <lineage>
        <taxon>Bacteria</taxon>
        <taxon>Pseudomonadati</taxon>
        <taxon>Pseudomonadota</taxon>
        <taxon>Alphaproteobacteria</taxon>
        <taxon>Rhodobacterales</taxon>
        <taxon>Paracoccaceae</taxon>
        <taxon>Aliishimia</taxon>
    </lineage>
</organism>
<dbReference type="InterPro" id="IPR012334">
    <property type="entry name" value="Pectin_lyas_fold"/>
</dbReference>
<sequence length="738" mass="77583">MALLDLQQIPSPTAFPANIPANARLYVLSADSETLSPLFQDSHLTEMQANPVIADASGTFPALYVQNGEYRLILRSAQGRVLHQDVAISVRGPAREFATPNALRLDNALAYNGSTQTVAAGNVLRVIHGGFSYTVADENALAADIVTTGGVNLALTGRDQFCPEAFGAAGDGVSNDTAAWNAMLRAVARATAQGPAHIHARGRYLLDQLDGLSQFSGPDVQEDSVTFDLSGAYLIHSGNGAGILPLEGRSSSRARYEINGGVWQAHADTNWLIRGRDVRGSLFAPEALIGPSGCFGILLQNWRTWSENNGFGGARTLEGRKLGHILGFQGRLQAWAAALTEQGAPADADNYLGALSDDPAGQFGAFYYNTSVKKLRHNDGTAWLDQLVIDDVDASVSGKSFARTKIANLLSAGAFDEAKDGLAIHVDGASLYDSEIDGLRGNVGNDGGSLIWWNDNYARGTVIRNVGVEKANVGSAAHSVVFRTGPLFLTATAAPYLENISWTGGFAQATDPDAGVAVSTPFSEAFIDTQAGIPATVLSAGQLHGNSMVELALKTDSNLVMGRALVARKNASPAIRIEDCLAQRMTAGPWSRSDTASAMPVTALEGPRWLAPRSGSITGIVVLADQAALAGNCTVAARHNPGSAGSSGTSVGVSAALTTGETRSITRRPAGETRFAAGDEIYAVVTTDAAWTPENVTLRVAIEVQLDGDVIWGEENGALTIVTQADETLRVVSRVWKS</sequence>
<dbReference type="AlphaFoldDB" id="A0A4S4NBQ0"/>
<name>A0A4S4NBQ0_9RHOB</name>
<comment type="caution">
    <text evidence="1">The sequence shown here is derived from an EMBL/GenBank/DDBJ whole genome shotgun (WGS) entry which is preliminary data.</text>
</comment>
<proteinExistence type="predicted"/>
<reference evidence="1 2" key="1">
    <citation type="submission" date="2019-04" db="EMBL/GenBank/DDBJ databases">
        <title>Shimia ponticola sp. nov., isolated from seawater.</title>
        <authorList>
            <person name="Kim Y.-O."/>
            <person name="Yoon J.-H."/>
        </authorList>
    </citation>
    <scope>NUCLEOTIDE SEQUENCE [LARGE SCALE GENOMIC DNA]</scope>
    <source>
        <strain evidence="1 2">MYP11</strain>
    </source>
</reference>
<accession>A0A4S4NBQ0</accession>
<protein>
    <recommendedName>
        <fullName evidence="3">Pectate lyase superfamily protein domain-containing protein</fullName>
    </recommendedName>
</protein>